<feature type="transmembrane region" description="Helical" evidence="7">
    <location>
        <begin position="128"/>
        <end position="147"/>
    </location>
</feature>
<dbReference type="PANTHER" id="PTHR43791">
    <property type="entry name" value="PERMEASE-RELATED"/>
    <property type="match status" value="1"/>
</dbReference>
<dbReference type="PROSITE" id="PS50850">
    <property type="entry name" value="MFS"/>
    <property type="match status" value="1"/>
</dbReference>
<feature type="transmembrane region" description="Helical" evidence="7">
    <location>
        <begin position="58"/>
        <end position="75"/>
    </location>
</feature>
<feature type="transmembrane region" description="Helical" evidence="7">
    <location>
        <begin position="222"/>
        <end position="244"/>
    </location>
</feature>
<dbReference type="AlphaFoldDB" id="A0AAD9W5Z8"/>
<dbReference type="Gene3D" id="1.20.1250.20">
    <property type="entry name" value="MFS general substrate transporter like domains"/>
    <property type="match status" value="2"/>
</dbReference>
<dbReference type="SUPFAM" id="SSF103473">
    <property type="entry name" value="MFS general substrate transporter"/>
    <property type="match status" value="1"/>
</dbReference>
<evidence type="ECO:0000259" key="8">
    <source>
        <dbReference type="PROSITE" id="PS50850"/>
    </source>
</evidence>
<evidence type="ECO:0000256" key="4">
    <source>
        <dbReference type="ARBA" id="ARBA00022989"/>
    </source>
</evidence>
<dbReference type="GO" id="GO:0016020">
    <property type="term" value="C:membrane"/>
    <property type="evidence" value="ECO:0007669"/>
    <property type="project" value="UniProtKB-SubCell"/>
</dbReference>
<evidence type="ECO:0000256" key="7">
    <source>
        <dbReference type="SAM" id="Phobius"/>
    </source>
</evidence>
<accession>A0AAD9W5Z8</accession>
<feature type="transmembrane region" description="Helical" evidence="7">
    <location>
        <begin position="450"/>
        <end position="470"/>
    </location>
</feature>
<keyword evidence="4 7" id="KW-1133">Transmembrane helix</keyword>
<comment type="subcellular location">
    <subcellularLocation>
        <location evidence="1">Membrane</location>
        <topology evidence="1">Multi-pass membrane protein</topology>
    </subcellularLocation>
</comment>
<dbReference type="FunFam" id="1.20.1250.20:FF:000057">
    <property type="entry name" value="MFS general substrate transporter"/>
    <property type="match status" value="1"/>
</dbReference>
<dbReference type="EMBL" id="JAUJFL010000003">
    <property type="protein sequence ID" value="KAK2608077.1"/>
    <property type="molecule type" value="Genomic_DNA"/>
</dbReference>
<dbReference type="InterPro" id="IPR020846">
    <property type="entry name" value="MFS_dom"/>
</dbReference>
<evidence type="ECO:0000256" key="1">
    <source>
        <dbReference type="ARBA" id="ARBA00004141"/>
    </source>
</evidence>
<comment type="caution">
    <text evidence="9">The sequence shown here is derived from an EMBL/GenBank/DDBJ whole genome shotgun (WGS) entry which is preliminary data.</text>
</comment>
<dbReference type="Proteomes" id="UP001265746">
    <property type="component" value="Unassembled WGS sequence"/>
</dbReference>
<evidence type="ECO:0000256" key="6">
    <source>
        <dbReference type="SAM" id="MobiDB-lite"/>
    </source>
</evidence>
<proteinExistence type="predicted"/>
<feature type="transmembrane region" description="Helical" evidence="7">
    <location>
        <begin position="188"/>
        <end position="210"/>
    </location>
</feature>
<dbReference type="GO" id="GO:0022857">
    <property type="term" value="F:transmembrane transporter activity"/>
    <property type="evidence" value="ECO:0007669"/>
    <property type="project" value="InterPro"/>
</dbReference>
<feature type="compositionally biased region" description="Basic and acidic residues" evidence="6">
    <location>
        <begin position="1"/>
        <end position="22"/>
    </location>
</feature>
<feature type="transmembrane region" description="Helical" evidence="7">
    <location>
        <begin position="99"/>
        <end position="116"/>
    </location>
</feature>
<keyword evidence="10" id="KW-1185">Reference proteome</keyword>
<feature type="transmembrane region" description="Helical" evidence="7">
    <location>
        <begin position="360"/>
        <end position="378"/>
    </location>
</feature>
<feature type="transmembrane region" description="Helical" evidence="7">
    <location>
        <begin position="294"/>
        <end position="314"/>
    </location>
</feature>
<feature type="region of interest" description="Disordered" evidence="6">
    <location>
        <begin position="1"/>
        <end position="24"/>
    </location>
</feature>
<sequence>MDHKAASPEEPLPEKVELETGKLGKASQDTTRIAHLEHFENEDASQHKARTTKLLRKIDLHLLPFLIVMYLLNFLDRSNLAQARQGSLEKDLGMKGTDFNLATSIFFVGYLLMQLPSNMLITRVQPRVYLSTAMVLWGVVSTCNAATHSFGALVAVRFFLGFVEAPFFPGAIFLMSSWYTRAELVKRIAWFYSGNALANMFGGLLGAAILGNLDGDLGLSSWRWLFIIEGTITIGIAIISGFFLPNYPATTPWLNDEEKHFAAWRLLADINEEDERHATSTTAGLKLALADYRLYLFVLLQHVSLLSQTFQYFFPSIVGTLGYGSIDTLWLTAPVWFATFLVSIFVTWTSSRTKDRSIHIVCLMLVAAVGNAIATGTTNIGARFFAMFLMPMGAVSAYQIIVSWVANSFPRPLVKRSISIAIANMIGNTASIYGSYMYPATAAPRYIPGGTANTVICLMVALLALVLRFVHLRENRELEKLEERELADGDQGGNGGGGGRRAVGFRYVY</sequence>
<feature type="transmembrane region" description="Helical" evidence="7">
    <location>
        <begin position="384"/>
        <end position="406"/>
    </location>
</feature>
<feature type="transmembrane region" description="Helical" evidence="7">
    <location>
        <begin position="153"/>
        <end position="176"/>
    </location>
</feature>
<evidence type="ECO:0000256" key="3">
    <source>
        <dbReference type="ARBA" id="ARBA00022692"/>
    </source>
</evidence>
<dbReference type="Pfam" id="PF07690">
    <property type="entry name" value="MFS_1"/>
    <property type="match status" value="1"/>
</dbReference>
<feature type="transmembrane region" description="Helical" evidence="7">
    <location>
        <begin position="329"/>
        <end position="348"/>
    </location>
</feature>
<feature type="transmembrane region" description="Helical" evidence="7">
    <location>
        <begin position="418"/>
        <end position="438"/>
    </location>
</feature>
<dbReference type="InterPro" id="IPR036259">
    <property type="entry name" value="MFS_trans_sf"/>
</dbReference>
<keyword evidence="5 7" id="KW-0472">Membrane</keyword>
<dbReference type="FunFam" id="1.20.1250.20:FF:000013">
    <property type="entry name" value="MFS general substrate transporter"/>
    <property type="match status" value="1"/>
</dbReference>
<reference evidence="9" key="1">
    <citation type="submission" date="2023-06" db="EMBL/GenBank/DDBJ databases">
        <authorList>
            <person name="Noh H."/>
        </authorList>
    </citation>
    <scope>NUCLEOTIDE SEQUENCE</scope>
    <source>
        <strain evidence="9">DUCC20226</strain>
    </source>
</reference>
<feature type="domain" description="Major facilitator superfamily (MFS) profile" evidence="8">
    <location>
        <begin position="62"/>
        <end position="476"/>
    </location>
</feature>
<name>A0AAD9W5Z8_PHOAM</name>
<gene>
    <name evidence="9" type="ORF">N8I77_006712</name>
</gene>
<evidence type="ECO:0000313" key="9">
    <source>
        <dbReference type="EMBL" id="KAK2608077.1"/>
    </source>
</evidence>
<evidence type="ECO:0000256" key="5">
    <source>
        <dbReference type="ARBA" id="ARBA00023136"/>
    </source>
</evidence>
<organism evidence="9 10">
    <name type="scientific">Phomopsis amygdali</name>
    <name type="common">Fusicoccum amygdali</name>
    <dbReference type="NCBI Taxonomy" id="1214568"/>
    <lineage>
        <taxon>Eukaryota</taxon>
        <taxon>Fungi</taxon>
        <taxon>Dikarya</taxon>
        <taxon>Ascomycota</taxon>
        <taxon>Pezizomycotina</taxon>
        <taxon>Sordariomycetes</taxon>
        <taxon>Sordariomycetidae</taxon>
        <taxon>Diaporthales</taxon>
        <taxon>Diaporthaceae</taxon>
        <taxon>Diaporthe</taxon>
    </lineage>
</organism>
<dbReference type="InterPro" id="IPR011701">
    <property type="entry name" value="MFS"/>
</dbReference>
<protein>
    <recommendedName>
        <fullName evidence="8">Major facilitator superfamily (MFS) profile domain-containing protein</fullName>
    </recommendedName>
</protein>
<keyword evidence="2" id="KW-0813">Transport</keyword>
<evidence type="ECO:0000313" key="10">
    <source>
        <dbReference type="Proteomes" id="UP001265746"/>
    </source>
</evidence>
<evidence type="ECO:0000256" key="2">
    <source>
        <dbReference type="ARBA" id="ARBA00022448"/>
    </source>
</evidence>
<dbReference type="PANTHER" id="PTHR43791:SF20">
    <property type="entry name" value="TRANSPORTER, PUTATIVE (AFU_ORTHOLOGUE AFUA_3G14670)-RELATED"/>
    <property type="match status" value="1"/>
</dbReference>
<keyword evidence="3 7" id="KW-0812">Transmembrane</keyword>